<reference evidence="4" key="1">
    <citation type="submission" date="2016-06" db="UniProtKB">
        <authorList>
            <consortium name="WormBaseParasite"/>
        </authorList>
    </citation>
    <scope>IDENTIFICATION</scope>
</reference>
<dbReference type="Pfam" id="PF24342">
    <property type="entry name" value="OB_DEPS-1_2nd"/>
    <property type="match status" value="1"/>
</dbReference>
<evidence type="ECO:0000313" key="4">
    <source>
        <dbReference type="WBParaSite" id="GPUH_0001853901-mRNA-1"/>
    </source>
</evidence>
<evidence type="ECO:0000313" key="2">
    <source>
        <dbReference type="EMBL" id="VDN31905.1"/>
    </source>
</evidence>
<keyword evidence="3" id="KW-1185">Reference proteome</keyword>
<organism evidence="4">
    <name type="scientific">Gongylonema pulchrum</name>
    <dbReference type="NCBI Taxonomy" id="637853"/>
    <lineage>
        <taxon>Eukaryota</taxon>
        <taxon>Metazoa</taxon>
        <taxon>Ecdysozoa</taxon>
        <taxon>Nematoda</taxon>
        <taxon>Chromadorea</taxon>
        <taxon>Rhabditida</taxon>
        <taxon>Spirurina</taxon>
        <taxon>Spiruromorpha</taxon>
        <taxon>Spiruroidea</taxon>
        <taxon>Gongylonematidae</taxon>
        <taxon>Gongylonema</taxon>
    </lineage>
</organism>
<dbReference type="AlphaFoldDB" id="A0A183EC23"/>
<proteinExistence type="predicted"/>
<gene>
    <name evidence="2" type="ORF">GPUH_LOCUS18514</name>
</gene>
<name>A0A183EC23_9BILA</name>
<dbReference type="Proteomes" id="UP000271098">
    <property type="component" value="Unassembled WGS sequence"/>
</dbReference>
<sequence length="140" mass="15967">MLLECKEVDAAVFMFRKIAFRPTSSLTAKYDALAAGFGEPEDLIMIPNKGELFEIGNFIRFYNDNGHIVSPIRIDDLFPVRIAGRNLQVYAPVVFPPVRLGGETAAEILPWSPDFGYITCFKSFSVVPCRNYMYRAWFER</sequence>
<protein>
    <submittedName>
        <fullName evidence="4">DM10 domain-containing protein</fullName>
    </submittedName>
</protein>
<evidence type="ECO:0000259" key="1">
    <source>
        <dbReference type="Pfam" id="PF24342"/>
    </source>
</evidence>
<accession>A0A183EC23</accession>
<evidence type="ECO:0000313" key="3">
    <source>
        <dbReference type="Proteomes" id="UP000271098"/>
    </source>
</evidence>
<dbReference type="EMBL" id="UYRT01086901">
    <property type="protein sequence ID" value="VDN31905.1"/>
    <property type="molecule type" value="Genomic_DNA"/>
</dbReference>
<reference evidence="2 3" key="2">
    <citation type="submission" date="2018-11" db="EMBL/GenBank/DDBJ databases">
        <authorList>
            <consortium name="Pathogen Informatics"/>
        </authorList>
    </citation>
    <scope>NUCLEOTIDE SEQUENCE [LARGE SCALE GENOMIC DNA]</scope>
</reference>
<feature type="domain" description="P-granule-associated protein DEPS-1 second OB-fold" evidence="1">
    <location>
        <begin position="77"/>
        <end position="137"/>
    </location>
</feature>
<dbReference type="InterPro" id="IPR057143">
    <property type="entry name" value="OB_DEPS-1_2nd"/>
</dbReference>
<dbReference type="WBParaSite" id="GPUH_0001853901-mRNA-1">
    <property type="protein sequence ID" value="GPUH_0001853901-mRNA-1"/>
    <property type="gene ID" value="GPUH_0001853901"/>
</dbReference>